<dbReference type="AlphaFoldDB" id="A0A4V1G5A2"/>
<reference evidence="7 8" key="1">
    <citation type="submission" date="2019-04" db="EMBL/GenBank/DDBJ databases">
        <authorList>
            <person name="Embree M."/>
            <person name="Gaffney J.R."/>
        </authorList>
    </citation>
    <scope>NUCLEOTIDE SEQUENCE [LARGE SCALE GENOMIC DNA]</scope>
    <source>
        <strain evidence="7 8">JE7A12</strain>
    </source>
</reference>
<feature type="domain" description="WhiA LAGLIDADG-like" evidence="6">
    <location>
        <begin position="122"/>
        <end position="216"/>
    </location>
</feature>
<keyword evidence="8" id="KW-1185">Reference proteome</keyword>
<evidence type="ECO:0000313" key="7">
    <source>
        <dbReference type="EMBL" id="QCT07513.1"/>
    </source>
</evidence>
<dbReference type="PANTHER" id="PTHR37307">
    <property type="entry name" value="CELL DIVISION PROTEIN WHIA-RELATED"/>
    <property type="match status" value="1"/>
</dbReference>
<dbReference type="Gene3D" id="3.10.28.10">
    <property type="entry name" value="Homing endonucleases"/>
    <property type="match status" value="1"/>
</dbReference>
<dbReference type="InterPro" id="IPR003802">
    <property type="entry name" value="Sporulation_regulator_WhiA"/>
</dbReference>
<keyword evidence="2 4" id="KW-0238">DNA-binding</keyword>
<dbReference type="Proteomes" id="UP000301475">
    <property type="component" value="Chromosome"/>
</dbReference>
<dbReference type="EMBL" id="CP039381">
    <property type="protein sequence ID" value="QCT07513.1"/>
    <property type="molecule type" value="Genomic_DNA"/>
</dbReference>
<name>A0A4V1G5A2_9FIRM</name>
<organism evidence="7 8">
    <name type="scientific">Ruminococcus bovis</name>
    <dbReference type="NCBI Taxonomy" id="2564099"/>
    <lineage>
        <taxon>Bacteria</taxon>
        <taxon>Bacillati</taxon>
        <taxon>Bacillota</taxon>
        <taxon>Clostridia</taxon>
        <taxon>Eubacteriales</taxon>
        <taxon>Oscillospiraceae</taxon>
        <taxon>Ruminococcus</taxon>
    </lineage>
</organism>
<evidence type="ECO:0000313" key="8">
    <source>
        <dbReference type="Proteomes" id="UP000301475"/>
    </source>
</evidence>
<comment type="function">
    <text evidence="4">Involved in cell division and chromosome segregation.</text>
</comment>
<dbReference type="Pfam" id="PF14527">
    <property type="entry name" value="LAGLIDADG_WhiA"/>
    <property type="match status" value="1"/>
</dbReference>
<dbReference type="PANTHER" id="PTHR37307:SF1">
    <property type="entry name" value="CELL DIVISION PROTEIN WHIA-RELATED"/>
    <property type="match status" value="1"/>
</dbReference>
<keyword evidence="1 4" id="KW-0132">Cell division</keyword>
<evidence type="ECO:0000256" key="1">
    <source>
        <dbReference type="ARBA" id="ARBA00022618"/>
    </source>
</evidence>
<accession>A0A4V1G5A2</accession>
<feature type="domain" description="Sporulation regulator WhiA C-terminal" evidence="5">
    <location>
        <begin position="221"/>
        <end position="301"/>
    </location>
</feature>
<sequence>MSFSYDTKKELTEIVPEINSLSLAQCYGMLLFSKKFAYNELVFTTENKYVCDNLSNLLTNLYTPMIEKTSGLRVRNSKNPLITVKLPNEDDCNRIFESFGYSKSDVSLRLNRANISEEGQISAFLRGAFLSCGSVTNPEKGYHLEFKVPFRNLANDLLTLLCEIEECNLTPKSVTRQGYFIVYFKDSEQIADFLAYIGAYSSSMNIINTKITKQVKNNAVRKVNSEIHNINKTAEASAKQINAIKKIMKCDNIYNSLSPELKEIAQLRLDNPELSLRALGELTSDKVSRSGVNHRLKKLMSYIDEV</sequence>
<dbReference type="Pfam" id="PF02650">
    <property type="entry name" value="HTH_WhiA"/>
    <property type="match status" value="1"/>
</dbReference>
<keyword evidence="3 4" id="KW-0131">Cell cycle</keyword>
<dbReference type="NCBIfam" id="TIGR00647">
    <property type="entry name" value="DNA_bind_WhiA"/>
    <property type="match status" value="1"/>
</dbReference>
<evidence type="ECO:0000256" key="2">
    <source>
        <dbReference type="ARBA" id="ARBA00023125"/>
    </source>
</evidence>
<gene>
    <name evidence="4 7" type="primary">whiA</name>
    <name evidence="7" type="ORF">E5Z56_09165</name>
</gene>
<evidence type="ECO:0000256" key="4">
    <source>
        <dbReference type="HAMAP-Rule" id="MF_01420"/>
    </source>
</evidence>
<dbReference type="HAMAP" id="MF_01420">
    <property type="entry name" value="HTH_type_WhiA"/>
    <property type="match status" value="1"/>
</dbReference>
<dbReference type="GO" id="GO:0043937">
    <property type="term" value="P:regulation of sporulation"/>
    <property type="evidence" value="ECO:0007669"/>
    <property type="project" value="InterPro"/>
</dbReference>
<dbReference type="SUPFAM" id="SSF55608">
    <property type="entry name" value="Homing endonucleases"/>
    <property type="match status" value="1"/>
</dbReference>
<dbReference type="InterPro" id="IPR039518">
    <property type="entry name" value="WhiA_LAGLIDADG_dom"/>
</dbReference>
<evidence type="ECO:0000259" key="5">
    <source>
        <dbReference type="Pfam" id="PF02650"/>
    </source>
</evidence>
<dbReference type="GO" id="GO:0051301">
    <property type="term" value="P:cell division"/>
    <property type="evidence" value="ECO:0007669"/>
    <property type="project" value="UniProtKB-UniRule"/>
</dbReference>
<protein>
    <recommendedName>
        <fullName evidence="4">Probable cell division protein WhiA</fullName>
    </recommendedName>
</protein>
<evidence type="ECO:0000259" key="6">
    <source>
        <dbReference type="Pfam" id="PF14527"/>
    </source>
</evidence>
<dbReference type="InterPro" id="IPR023054">
    <property type="entry name" value="Sporulation_regulator_WhiA_C"/>
</dbReference>
<comment type="similarity">
    <text evidence="4">Belongs to the WhiA family.</text>
</comment>
<evidence type="ECO:0000256" key="3">
    <source>
        <dbReference type="ARBA" id="ARBA00023306"/>
    </source>
</evidence>
<proteinExistence type="inferred from homology"/>
<dbReference type="KEGG" id="ruj:E5Z56_09165"/>
<dbReference type="GO" id="GO:0003677">
    <property type="term" value="F:DNA binding"/>
    <property type="evidence" value="ECO:0007669"/>
    <property type="project" value="UniProtKB-UniRule"/>
</dbReference>
<dbReference type="OrthoDB" id="401278at2"/>
<dbReference type="RefSeq" id="WP_138157521.1">
    <property type="nucleotide sequence ID" value="NZ_CP039381.1"/>
</dbReference>
<dbReference type="InterPro" id="IPR027434">
    <property type="entry name" value="Homing_endonucl"/>
</dbReference>